<dbReference type="GO" id="GO:0006271">
    <property type="term" value="P:DNA strand elongation involved in DNA replication"/>
    <property type="evidence" value="ECO:0007669"/>
    <property type="project" value="TreeGrafter"/>
</dbReference>
<dbReference type="SMART" id="SM00480">
    <property type="entry name" value="POL3Bc"/>
    <property type="match status" value="1"/>
</dbReference>
<dbReference type="GO" id="GO:0008408">
    <property type="term" value="F:3'-5' exonuclease activity"/>
    <property type="evidence" value="ECO:0007669"/>
    <property type="project" value="InterPro"/>
</dbReference>
<protein>
    <recommendedName>
        <fullName evidence="3">Beta sliding clamp</fullName>
    </recommendedName>
    <alternativeName>
        <fullName evidence="12">Beta-clamp processivity factor</fullName>
    </alternativeName>
    <alternativeName>
        <fullName evidence="10">DNA polymerase III beta sliding clamp subunit</fullName>
    </alternativeName>
    <alternativeName>
        <fullName evidence="11">DNA polymerase III subunit beta</fullName>
    </alternativeName>
</protein>
<dbReference type="NCBIfam" id="TIGR00663">
    <property type="entry name" value="dnan"/>
    <property type="match status" value="1"/>
</dbReference>
<dbReference type="CDD" id="cd00140">
    <property type="entry name" value="beta_clamp"/>
    <property type="match status" value="1"/>
</dbReference>
<dbReference type="PANTHER" id="PTHR30478:SF0">
    <property type="entry name" value="BETA SLIDING CLAMP"/>
    <property type="match status" value="1"/>
</dbReference>
<evidence type="ECO:0000256" key="8">
    <source>
        <dbReference type="ARBA" id="ARBA00022932"/>
    </source>
</evidence>
<proteinExistence type="inferred from homology"/>
<dbReference type="Gene3D" id="3.10.150.10">
    <property type="entry name" value="DNA Polymerase III, subunit A, domain 2"/>
    <property type="match status" value="1"/>
</dbReference>
<sequence length="371" mass="40848">MRCRVHQSDMVQAIQHVSRLIPAHPAHPAFANIEWTADATQGHLVFRATDGVIEIQRRIPAHVDEAGTVTVSARFAVDLITRLPDGEITIRQPTPDAVRLEFARNYVRLQTVSEAIPQWPLESDATAGMDATEWPIGTAGRWMRQLAFAVATDATRPVLQGIYIQATPDAWMAAATDGARISWLEQPCSGPPTPRSAIWPVKVLRELATLNEDAPLILRWYAQSLKAATDTAFIRTRFLEGTFPNVQAVRPTTVVVEGTTDMAHLRAAVDRAAVIASQHPGLPAVEIEHQASQLIVRSVTDTGEAWEAVPCVSQGPRMALRVNPRLVLDALRSFTGDTVQFAWSGLQTPLVWQSPADPGYVHWMLPLRVLE</sequence>
<dbReference type="EMBL" id="CP003179">
    <property type="protein sequence ID" value="AEW04709.1"/>
    <property type="molecule type" value="Genomic_DNA"/>
</dbReference>
<evidence type="ECO:0000256" key="5">
    <source>
        <dbReference type="ARBA" id="ARBA00022679"/>
    </source>
</evidence>
<dbReference type="SUPFAM" id="SSF55979">
    <property type="entry name" value="DNA clamp"/>
    <property type="match status" value="3"/>
</dbReference>
<evidence type="ECO:0000256" key="11">
    <source>
        <dbReference type="ARBA" id="ARBA00033275"/>
    </source>
</evidence>
<evidence type="ECO:0000259" key="13">
    <source>
        <dbReference type="Pfam" id="PF00712"/>
    </source>
</evidence>
<dbReference type="Pfam" id="PF00712">
    <property type="entry name" value="DNA_pol3_beta"/>
    <property type="match status" value="1"/>
</dbReference>
<evidence type="ECO:0000256" key="2">
    <source>
        <dbReference type="ARBA" id="ARBA00010752"/>
    </source>
</evidence>
<reference evidence="16 17" key="2">
    <citation type="journal article" date="2012" name="Stand. Genomic Sci.">
        <title>Complete genome sequence of the moderately thermophilic mineral-sulfide-oxidizing firmicute Sulfobacillus acidophilus type strain (NAL(T)).</title>
        <authorList>
            <person name="Anderson I."/>
            <person name="Chertkov O."/>
            <person name="Chen A."/>
            <person name="Saunders E."/>
            <person name="Lapidus A."/>
            <person name="Nolan M."/>
            <person name="Lucas S."/>
            <person name="Hammon N."/>
            <person name="Deshpande S."/>
            <person name="Cheng J.F."/>
            <person name="Han C."/>
            <person name="Tapia R."/>
            <person name="Goodwin L.A."/>
            <person name="Pitluck S."/>
            <person name="Liolios K."/>
            <person name="Pagani I."/>
            <person name="Ivanova N."/>
            <person name="Mikhailova N."/>
            <person name="Pati A."/>
            <person name="Palaniappan K."/>
            <person name="Land M."/>
            <person name="Pan C."/>
            <person name="Rohde M."/>
            <person name="Pukall R."/>
            <person name="Goker M."/>
            <person name="Detter J.C."/>
            <person name="Woyke T."/>
            <person name="Bristow J."/>
            <person name="Eisen J.A."/>
            <person name="Markowitz V."/>
            <person name="Hugenholtz P."/>
            <person name="Kyrpides N.C."/>
            <person name="Klenk H.P."/>
            <person name="Mavromatis K."/>
        </authorList>
    </citation>
    <scope>NUCLEOTIDE SEQUENCE [LARGE SCALE GENOMIC DNA]</scope>
    <source>
        <strain evidence="17">ATCC 700253 / DSM 10332 / NAL</strain>
    </source>
</reference>
<evidence type="ECO:0000256" key="7">
    <source>
        <dbReference type="ARBA" id="ARBA00022705"/>
    </source>
</evidence>
<dbReference type="Pfam" id="PF02767">
    <property type="entry name" value="DNA_pol3_beta_2"/>
    <property type="match status" value="1"/>
</dbReference>
<dbReference type="GO" id="GO:0003677">
    <property type="term" value="F:DNA binding"/>
    <property type="evidence" value="ECO:0007669"/>
    <property type="project" value="UniProtKB-KW"/>
</dbReference>
<evidence type="ECO:0000256" key="4">
    <source>
        <dbReference type="ARBA" id="ARBA00022490"/>
    </source>
</evidence>
<dbReference type="GO" id="GO:0003887">
    <property type="term" value="F:DNA-directed DNA polymerase activity"/>
    <property type="evidence" value="ECO:0007669"/>
    <property type="project" value="UniProtKB-KW"/>
</dbReference>
<name>G8TV69_SULAD</name>
<dbReference type="Proteomes" id="UP000005439">
    <property type="component" value="Chromosome"/>
</dbReference>
<feature type="domain" description="DNA polymerase III beta sliding clamp N-terminal" evidence="13">
    <location>
        <begin position="1"/>
        <end position="91"/>
    </location>
</feature>
<dbReference type="InterPro" id="IPR022635">
    <property type="entry name" value="DNA_polIII_beta_C"/>
</dbReference>
<keyword evidence="6 16" id="KW-0548">Nucleotidyltransferase</keyword>
<feature type="domain" description="DNA polymerase III beta sliding clamp C-terminal" evidence="15">
    <location>
        <begin position="258"/>
        <end position="368"/>
    </location>
</feature>
<evidence type="ECO:0000259" key="14">
    <source>
        <dbReference type="Pfam" id="PF02767"/>
    </source>
</evidence>
<evidence type="ECO:0000313" key="17">
    <source>
        <dbReference type="Proteomes" id="UP000005439"/>
    </source>
</evidence>
<evidence type="ECO:0000256" key="9">
    <source>
        <dbReference type="ARBA" id="ARBA00023125"/>
    </source>
</evidence>
<dbReference type="HOGENOM" id="CLU_038149_4_1_9"/>
<keyword evidence="4" id="KW-0963">Cytoplasm</keyword>
<evidence type="ECO:0000256" key="6">
    <source>
        <dbReference type="ARBA" id="ARBA00022695"/>
    </source>
</evidence>
<evidence type="ECO:0000256" key="12">
    <source>
        <dbReference type="ARBA" id="ARBA00033276"/>
    </source>
</evidence>
<dbReference type="GO" id="GO:0005737">
    <property type="term" value="C:cytoplasm"/>
    <property type="evidence" value="ECO:0007669"/>
    <property type="project" value="UniProtKB-SubCell"/>
</dbReference>
<evidence type="ECO:0000256" key="1">
    <source>
        <dbReference type="ARBA" id="ARBA00004496"/>
    </source>
</evidence>
<evidence type="ECO:0000259" key="15">
    <source>
        <dbReference type="Pfam" id="PF02768"/>
    </source>
</evidence>
<dbReference type="InterPro" id="IPR001001">
    <property type="entry name" value="DNA_polIII_beta"/>
</dbReference>
<dbReference type="AlphaFoldDB" id="G8TV69"/>
<evidence type="ECO:0000313" key="16">
    <source>
        <dbReference type="EMBL" id="AEW04709.1"/>
    </source>
</evidence>
<dbReference type="PANTHER" id="PTHR30478">
    <property type="entry name" value="DNA POLYMERASE III SUBUNIT BETA"/>
    <property type="match status" value="1"/>
</dbReference>
<comment type="subcellular location">
    <subcellularLocation>
        <location evidence="1">Cytoplasm</location>
    </subcellularLocation>
</comment>
<dbReference type="InterPro" id="IPR046938">
    <property type="entry name" value="DNA_clamp_sf"/>
</dbReference>
<dbReference type="InterPro" id="IPR022637">
    <property type="entry name" value="DNA_polIII_beta_cen"/>
</dbReference>
<dbReference type="Gene3D" id="3.70.10.10">
    <property type="match status" value="1"/>
</dbReference>
<keyword evidence="7" id="KW-0235">DNA replication</keyword>
<dbReference type="InterPro" id="IPR022634">
    <property type="entry name" value="DNA_polIII_beta_N"/>
</dbReference>
<evidence type="ECO:0000256" key="10">
    <source>
        <dbReference type="ARBA" id="ARBA00030988"/>
    </source>
</evidence>
<keyword evidence="8" id="KW-0239">DNA-directed DNA polymerase</keyword>
<dbReference type="KEGG" id="sap:Sulac_1209"/>
<feature type="domain" description="DNA polymerase III beta sliding clamp central" evidence="14">
    <location>
        <begin position="142"/>
        <end position="245"/>
    </location>
</feature>
<keyword evidence="17" id="KW-1185">Reference proteome</keyword>
<reference evidence="17" key="1">
    <citation type="submission" date="2011-12" db="EMBL/GenBank/DDBJ databases">
        <title>The complete genome of chromosome of Sulfobacillus acidophilus DSM 10332.</title>
        <authorList>
            <person name="Lucas S."/>
            <person name="Han J."/>
            <person name="Lapidus A."/>
            <person name="Bruce D."/>
            <person name="Goodwin L."/>
            <person name="Pitluck S."/>
            <person name="Peters L."/>
            <person name="Kyrpides N."/>
            <person name="Mavromatis K."/>
            <person name="Ivanova N."/>
            <person name="Mikhailova N."/>
            <person name="Chertkov O."/>
            <person name="Saunders E."/>
            <person name="Detter J.C."/>
            <person name="Tapia R."/>
            <person name="Han C."/>
            <person name="Land M."/>
            <person name="Hauser L."/>
            <person name="Markowitz V."/>
            <person name="Cheng J.-F."/>
            <person name="Hugenholtz P."/>
            <person name="Woyke T."/>
            <person name="Wu D."/>
            <person name="Pukall R."/>
            <person name="Gehrich-Schroeter G."/>
            <person name="Schneider S."/>
            <person name="Klenk H.-P."/>
            <person name="Eisen J.A."/>
        </authorList>
    </citation>
    <scope>NUCLEOTIDE SEQUENCE [LARGE SCALE GENOMIC DNA]</scope>
    <source>
        <strain evidence="17">ATCC 700253 / DSM 10332 / NAL</strain>
    </source>
</reference>
<comment type="similarity">
    <text evidence="2">Belongs to the beta sliding clamp family.</text>
</comment>
<dbReference type="Pfam" id="PF02768">
    <property type="entry name" value="DNA_pol3_beta_3"/>
    <property type="match status" value="1"/>
</dbReference>
<organism evidence="16 17">
    <name type="scientific">Sulfobacillus acidophilus (strain ATCC 700253 / DSM 10332 / NAL)</name>
    <dbReference type="NCBI Taxonomy" id="679936"/>
    <lineage>
        <taxon>Bacteria</taxon>
        <taxon>Bacillati</taxon>
        <taxon>Bacillota</taxon>
        <taxon>Clostridia</taxon>
        <taxon>Eubacteriales</taxon>
        <taxon>Clostridiales Family XVII. Incertae Sedis</taxon>
        <taxon>Sulfobacillus</taxon>
    </lineage>
</organism>
<dbReference type="PATRIC" id="fig|679936.5.peg.1268"/>
<keyword evidence="9" id="KW-0238">DNA-binding</keyword>
<accession>G8TV69</accession>
<dbReference type="GO" id="GO:0009360">
    <property type="term" value="C:DNA polymerase III complex"/>
    <property type="evidence" value="ECO:0007669"/>
    <property type="project" value="InterPro"/>
</dbReference>
<evidence type="ECO:0000256" key="3">
    <source>
        <dbReference type="ARBA" id="ARBA00021035"/>
    </source>
</evidence>
<keyword evidence="5 16" id="KW-0808">Transferase</keyword>
<gene>
    <name evidence="16" type="ordered locus">Sulac_1209</name>
</gene>
<dbReference type="STRING" id="679936.Sulac_1209"/>